<sequence>MILTLKRLEITVLLLHMSIMRNSVKKWFKKAYGSKEGKELTKRFDEVKKQFESQIEQEESNFNFNINEFDMIYTFVMWYKPKLEEMLKAAGKVKEEDQGQLNCLQDIISHMEEVKKLYA</sequence>
<dbReference type="EMBL" id="JAIWJX010000003">
    <property type="protein sequence ID" value="MCK6259404.1"/>
    <property type="molecule type" value="Genomic_DNA"/>
</dbReference>
<protein>
    <submittedName>
        <fullName evidence="1">Uncharacterized protein</fullName>
    </submittedName>
</protein>
<gene>
    <name evidence="1" type="ORF">LCY76_22795</name>
</gene>
<dbReference type="AlphaFoldDB" id="A0A9X2BEX5"/>
<dbReference type="Proteomes" id="UP001139011">
    <property type="component" value="Unassembled WGS sequence"/>
</dbReference>
<evidence type="ECO:0000313" key="2">
    <source>
        <dbReference type="Proteomes" id="UP001139011"/>
    </source>
</evidence>
<name>A0A9X2BEX5_9BACL</name>
<proteinExistence type="predicted"/>
<accession>A0A9X2BEX5</accession>
<keyword evidence="2" id="KW-1185">Reference proteome</keyword>
<evidence type="ECO:0000313" key="1">
    <source>
        <dbReference type="EMBL" id="MCK6259404.1"/>
    </source>
</evidence>
<reference evidence="1" key="1">
    <citation type="submission" date="2021-09" db="EMBL/GenBank/DDBJ databases">
        <title>Genome analysis of Fictibacillus sp. KIGAM418 isolated from marine sediment.</title>
        <authorList>
            <person name="Seo M.-J."/>
            <person name="Cho E.-S."/>
            <person name="Hwang C.Y."/>
        </authorList>
    </citation>
    <scope>NUCLEOTIDE SEQUENCE</scope>
    <source>
        <strain evidence="1">KIGAM418</strain>
    </source>
</reference>
<comment type="caution">
    <text evidence="1">The sequence shown here is derived from an EMBL/GenBank/DDBJ whole genome shotgun (WGS) entry which is preliminary data.</text>
</comment>
<organism evidence="1 2">
    <name type="scientific">Fictibacillus marinisediminis</name>
    <dbReference type="NCBI Taxonomy" id="2878389"/>
    <lineage>
        <taxon>Bacteria</taxon>
        <taxon>Bacillati</taxon>
        <taxon>Bacillota</taxon>
        <taxon>Bacilli</taxon>
        <taxon>Bacillales</taxon>
        <taxon>Fictibacillaceae</taxon>
        <taxon>Fictibacillus</taxon>
    </lineage>
</organism>
<dbReference type="RefSeq" id="WP_248254773.1">
    <property type="nucleotide sequence ID" value="NZ_JAIWJX010000003.1"/>
</dbReference>